<dbReference type="EMBL" id="MOMC01000008">
    <property type="protein sequence ID" value="ONH32816.1"/>
    <property type="molecule type" value="Genomic_DNA"/>
</dbReference>
<evidence type="ECO:0000313" key="3">
    <source>
        <dbReference type="Proteomes" id="UP000188929"/>
    </source>
</evidence>
<proteinExistence type="predicted"/>
<dbReference type="SUPFAM" id="SSF54427">
    <property type="entry name" value="NTF2-like"/>
    <property type="match status" value="1"/>
</dbReference>
<name>A0A1V2IK40_9ACTN</name>
<dbReference type="Proteomes" id="UP000188929">
    <property type="component" value="Unassembled WGS sequence"/>
</dbReference>
<dbReference type="OrthoDB" id="8225471at2"/>
<dbReference type="AlphaFoldDB" id="A0A1V2IK40"/>
<keyword evidence="3" id="KW-1185">Reference proteome</keyword>
<reference evidence="3" key="1">
    <citation type="submission" date="2016-10" db="EMBL/GenBank/DDBJ databases">
        <title>Frankia sp. NRRL B-16386 Genome sequencing.</title>
        <authorList>
            <person name="Ghodhbane-Gtari F."/>
            <person name="Swanson E."/>
            <person name="Gueddou A."/>
            <person name="Hezbri K."/>
            <person name="Ktari K."/>
            <person name="Nouioui I."/>
            <person name="Morris K."/>
            <person name="Simpson S."/>
            <person name="Abebe-Akele F."/>
            <person name="Thomas K."/>
            <person name="Gtari M."/>
            <person name="Tisa L.S."/>
        </authorList>
    </citation>
    <scope>NUCLEOTIDE SEQUENCE [LARGE SCALE GENOMIC DNA]</scope>
    <source>
        <strain evidence="3">NRRL B-16386</strain>
    </source>
</reference>
<dbReference type="InterPro" id="IPR032710">
    <property type="entry name" value="NTF2-like_dom_sf"/>
</dbReference>
<accession>A0A1V2IK40</accession>
<dbReference type="InterPro" id="IPR037401">
    <property type="entry name" value="SnoaL-like"/>
</dbReference>
<dbReference type="Pfam" id="PF13577">
    <property type="entry name" value="SnoaL_4"/>
    <property type="match status" value="1"/>
</dbReference>
<dbReference type="Gene3D" id="3.10.450.50">
    <property type="match status" value="1"/>
</dbReference>
<dbReference type="RefSeq" id="WP_076813524.1">
    <property type="nucleotide sequence ID" value="NZ_MOMC01000008.1"/>
</dbReference>
<dbReference type="STRING" id="1834516.BL253_03550"/>
<gene>
    <name evidence="2" type="ORF">BL253_03550</name>
</gene>
<feature type="domain" description="SnoaL-like" evidence="1">
    <location>
        <begin position="15"/>
        <end position="137"/>
    </location>
</feature>
<evidence type="ECO:0000259" key="1">
    <source>
        <dbReference type="Pfam" id="PF13577"/>
    </source>
</evidence>
<evidence type="ECO:0000313" key="2">
    <source>
        <dbReference type="EMBL" id="ONH32816.1"/>
    </source>
</evidence>
<protein>
    <recommendedName>
        <fullName evidence="1">SnoaL-like domain-containing protein</fullName>
    </recommendedName>
</protein>
<organism evidence="2 3">
    <name type="scientific">Pseudofrankia asymbiotica</name>
    <dbReference type="NCBI Taxonomy" id="1834516"/>
    <lineage>
        <taxon>Bacteria</taxon>
        <taxon>Bacillati</taxon>
        <taxon>Actinomycetota</taxon>
        <taxon>Actinomycetes</taxon>
        <taxon>Frankiales</taxon>
        <taxon>Frankiaceae</taxon>
        <taxon>Pseudofrankia</taxon>
    </lineage>
</organism>
<sequence length="148" mass="16912">MTRSKLSLEERVRLLEDREEILQSLVDYGELLDTRDLDAWAELWAEDGEFEMSTGRTARGRAAIKEMLGAVMAKNPPPVIHMEMNPRITVDGDTASSTMLYGVGRTQEDGLTRVVWFGHHHSRHVRTPDGWKIQYRRNTVDLPETGHP</sequence>
<comment type="caution">
    <text evidence="2">The sequence shown here is derived from an EMBL/GenBank/DDBJ whole genome shotgun (WGS) entry which is preliminary data.</text>
</comment>